<protein>
    <submittedName>
        <fullName evidence="2">Neuroblastoma-amplified sequence</fullName>
    </submittedName>
</protein>
<dbReference type="Proteomes" id="UP000326759">
    <property type="component" value="Unassembled WGS sequence"/>
</dbReference>
<proteinExistence type="predicted"/>
<dbReference type="GO" id="GO:0070939">
    <property type="term" value="C:Dsl1/NZR complex"/>
    <property type="evidence" value="ECO:0007669"/>
    <property type="project" value="TreeGrafter"/>
</dbReference>
<dbReference type="OrthoDB" id="19988at2759"/>
<dbReference type="InterPro" id="IPR029145">
    <property type="entry name" value="NBAS_N"/>
</dbReference>
<evidence type="ECO:0000259" key="1">
    <source>
        <dbReference type="Pfam" id="PF15492"/>
    </source>
</evidence>
<dbReference type="Pfam" id="PF15492">
    <property type="entry name" value="Nbas_N"/>
    <property type="match status" value="2"/>
</dbReference>
<feature type="domain" description="Neuroblastoma-amplified sequence N-terminal" evidence="1">
    <location>
        <begin position="12"/>
        <end position="57"/>
    </location>
</feature>
<organism evidence="2 3">
    <name type="scientific">Armadillidium nasatum</name>
    <dbReference type="NCBI Taxonomy" id="96803"/>
    <lineage>
        <taxon>Eukaryota</taxon>
        <taxon>Metazoa</taxon>
        <taxon>Ecdysozoa</taxon>
        <taxon>Arthropoda</taxon>
        <taxon>Crustacea</taxon>
        <taxon>Multicrustacea</taxon>
        <taxon>Malacostraca</taxon>
        <taxon>Eumalacostraca</taxon>
        <taxon>Peracarida</taxon>
        <taxon>Isopoda</taxon>
        <taxon>Oniscidea</taxon>
        <taxon>Crinocheta</taxon>
        <taxon>Armadillidiidae</taxon>
        <taxon>Armadillidium</taxon>
    </lineage>
</organism>
<evidence type="ECO:0000313" key="3">
    <source>
        <dbReference type="Proteomes" id="UP000326759"/>
    </source>
</evidence>
<accession>A0A5N5TEW1</accession>
<evidence type="ECO:0000313" key="2">
    <source>
        <dbReference type="EMBL" id="KAB7505072.1"/>
    </source>
</evidence>
<name>A0A5N5TEW1_9CRUS</name>
<keyword evidence="3" id="KW-1185">Reference proteome</keyword>
<dbReference type="EMBL" id="SEYY01001860">
    <property type="protein sequence ID" value="KAB7505072.1"/>
    <property type="molecule type" value="Genomic_DNA"/>
</dbReference>
<comment type="caution">
    <text evidence="2">The sequence shown here is derived from an EMBL/GenBank/DDBJ whole genome shotgun (WGS) entry which is preliminary data.</text>
</comment>
<sequence>MNMLLLLEKNHNLYNDPFPKWRRVSWSSECSMVAVAYSNGVVEIFNTVGASLFTIYPPRAAELILIDFKGNVRSYFVSPTDGYQESHCFSFSRLYPYGISAAVDIGSLVIVAGFCHYTNDSSLRNNGLGHGLSIWRMLSDYPLLQTGG</sequence>
<dbReference type="GO" id="GO:0006890">
    <property type="term" value="P:retrograde vesicle-mediated transport, Golgi to endoplasmic reticulum"/>
    <property type="evidence" value="ECO:0007669"/>
    <property type="project" value="TreeGrafter"/>
</dbReference>
<dbReference type="GO" id="GO:0000149">
    <property type="term" value="F:SNARE binding"/>
    <property type="evidence" value="ECO:0007669"/>
    <property type="project" value="TreeGrafter"/>
</dbReference>
<gene>
    <name evidence="2" type="primary">NBAS_1</name>
    <name evidence="2" type="ORF">Anas_12666</name>
</gene>
<dbReference type="AlphaFoldDB" id="A0A5N5TEW1"/>
<feature type="domain" description="Neuroblastoma-amplified sequence N-terminal" evidence="1">
    <location>
        <begin position="60"/>
        <end position="143"/>
    </location>
</feature>
<dbReference type="PANTHER" id="PTHR15922">
    <property type="entry name" value="NEUROBLASTOMA-AMPLIFIED SEQUENCE"/>
    <property type="match status" value="1"/>
</dbReference>
<reference evidence="2 3" key="1">
    <citation type="journal article" date="2019" name="PLoS Biol.">
        <title>Sex chromosomes control vertical transmission of feminizing Wolbachia symbionts in an isopod.</title>
        <authorList>
            <person name="Becking T."/>
            <person name="Chebbi M.A."/>
            <person name="Giraud I."/>
            <person name="Moumen B."/>
            <person name="Laverre T."/>
            <person name="Caubet Y."/>
            <person name="Peccoud J."/>
            <person name="Gilbert C."/>
            <person name="Cordaux R."/>
        </authorList>
    </citation>
    <scope>NUCLEOTIDE SEQUENCE [LARGE SCALE GENOMIC DNA]</scope>
    <source>
        <strain evidence="2">ANa2</strain>
        <tissue evidence="2">Whole body excluding digestive tract and cuticle</tissue>
    </source>
</reference>
<dbReference type="PANTHER" id="PTHR15922:SF2">
    <property type="entry name" value="NBAS SUBUNIT OF NRZ TETHERING COMPLEX"/>
    <property type="match status" value="1"/>
</dbReference>